<dbReference type="EMBL" id="ANOG01000281">
    <property type="protein sequence ID" value="EMI21065.1"/>
    <property type="molecule type" value="Genomic_DNA"/>
</dbReference>
<accession>M5RP42</accession>
<organism evidence="2 3">
    <name type="scientific">Rhodopirellula maiorica SM1</name>
    <dbReference type="NCBI Taxonomy" id="1265738"/>
    <lineage>
        <taxon>Bacteria</taxon>
        <taxon>Pseudomonadati</taxon>
        <taxon>Planctomycetota</taxon>
        <taxon>Planctomycetia</taxon>
        <taxon>Pirellulales</taxon>
        <taxon>Pirellulaceae</taxon>
        <taxon>Novipirellula</taxon>
    </lineage>
</organism>
<evidence type="ECO:0000313" key="3">
    <source>
        <dbReference type="Proteomes" id="UP000011991"/>
    </source>
</evidence>
<dbReference type="Proteomes" id="UP000011991">
    <property type="component" value="Unassembled WGS sequence"/>
</dbReference>
<feature type="transmembrane region" description="Helical" evidence="1">
    <location>
        <begin position="23"/>
        <end position="45"/>
    </location>
</feature>
<gene>
    <name evidence="2" type="ORF">RMSM_01982</name>
</gene>
<keyword evidence="1" id="KW-0812">Transmembrane</keyword>
<evidence type="ECO:0000313" key="2">
    <source>
        <dbReference type="EMBL" id="EMI21065.1"/>
    </source>
</evidence>
<evidence type="ECO:0000256" key="1">
    <source>
        <dbReference type="SAM" id="Phobius"/>
    </source>
</evidence>
<protein>
    <submittedName>
        <fullName evidence="2">Uncharacterized protein</fullName>
    </submittedName>
</protein>
<sequence>MNGAGIYLNPNDSVQENGGCMKVSFLCPISIGLNIFLPPIFLPILSAG</sequence>
<keyword evidence="1" id="KW-1133">Transmembrane helix</keyword>
<comment type="caution">
    <text evidence="2">The sequence shown here is derived from an EMBL/GenBank/DDBJ whole genome shotgun (WGS) entry which is preliminary data.</text>
</comment>
<reference evidence="2 3" key="1">
    <citation type="journal article" date="2013" name="Mar. Genomics">
        <title>Expression of sulfatases in Rhodopirellula baltica and the diversity of sulfatases in the genus Rhodopirellula.</title>
        <authorList>
            <person name="Wegner C.E."/>
            <person name="Richter-Heitmann T."/>
            <person name="Klindworth A."/>
            <person name="Klockow C."/>
            <person name="Richter M."/>
            <person name="Achstetter T."/>
            <person name="Glockner F.O."/>
            <person name="Harder J."/>
        </authorList>
    </citation>
    <scope>NUCLEOTIDE SEQUENCE [LARGE SCALE GENOMIC DNA]</scope>
    <source>
        <strain evidence="2 3">SM1</strain>
    </source>
</reference>
<proteinExistence type="predicted"/>
<dbReference type="AlphaFoldDB" id="M5RP42"/>
<keyword evidence="3" id="KW-1185">Reference proteome</keyword>
<name>M5RP42_9BACT</name>
<keyword evidence="1" id="KW-0472">Membrane</keyword>